<evidence type="ECO:0000313" key="1">
    <source>
        <dbReference type="EMBL" id="JAE34294.1"/>
    </source>
</evidence>
<dbReference type="EMBL" id="GBRH01163602">
    <property type="protein sequence ID" value="JAE34294.1"/>
    <property type="molecule type" value="Transcribed_RNA"/>
</dbReference>
<protein>
    <submittedName>
        <fullName evidence="1">Uncharacterized protein</fullName>
    </submittedName>
</protein>
<sequence length="15" mass="1820">MMTTKQCKISTRTYK</sequence>
<proteinExistence type="predicted"/>
<reference evidence="1" key="1">
    <citation type="submission" date="2014-09" db="EMBL/GenBank/DDBJ databases">
        <authorList>
            <person name="Magalhaes I.L.F."/>
            <person name="Oliveira U."/>
            <person name="Santos F.R."/>
            <person name="Vidigal T.H.D.A."/>
            <person name="Brescovit A.D."/>
            <person name="Santos A.J."/>
        </authorList>
    </citation>
    <scope>NUCLEOTIDE SEQUENCE</scope>
    <source>
        <tissue evidence="1">Shoot tissue taken approximately 20 cm above the soil surface</tissue>
    </source>
</reference>
<accession>A0A0A9HEP9</accession>
<name>A0A0A9HEP9_ARUDO</name>
<reference evidence="1" key="2">
    <citation type="journal article" date="2015" name="Data Brief">
        <title>Shoot transcriptome of the giant reed, Arundo donax.</title>
        <authorList>
            <person name="Barrero R.A."/>
            <person name="Guerrero F.D."/>
            <person name="Moolhuijzen P."/>
            <person name="Goolsby J.A."/>
            <person name="Tidwell J."/>
            <person name="Bellgard S.E."/>
            <person name="Bellgard M.I."/>
        </authorList>
    </citation>
    <scope>NUCLEOTIDE SEQUENCE</scope>
    <source>
        <tissue evidence="1">Shoot tissue taken approximately 20 cm above the soil surface</tissue>
    </source>
</reference>
<organism evidence="1">
    <name type="scientific">Arundo donax</name>
    <name type="common">Giant reed</name>
    <name type="synonym">Donax arundinaceus</name>
    <dbReference type="NCBI Taxonomy" id="35708"/>
    <lineage>
        <taxon>Eukaryota</taxon>
        <taxon>Viridiplantae</taxon>
        <taxon>Streptophyta</taxon>
        <taxon>Embryophyta</taxon>
        <taxon>Tracheophyta</taxon>
        <taxon>Spermatophyta</taxon>
        <taxon>Magnoliopsida</taxon>
        <taxon>Liliopsida</taxon>
        <taxon>Poales</taxon>
        <taxon>Poaceae</taxon>
        <taxon>PACMAD clade</taxon>
        <taxon>Arundinoideae</taxon>
        <taxon>Arundineae</taxon>
        <taxon>Arundo</taxon>
    </lineage>
</organism>